<sequence length="547" mass="62160">MRKKTKLAILVGAMSIAGAMTSFAATGWQQENGTWVYYDKNEEKVSQKWQQSGEYWYYLDDMGDMATDALIDDGNATYYVDINGAMVKNRWVAIPNTNDYDKNEPDQWWYYFGENGKAFKRSDSATSDVTLKTINGKKYAFDLEGRMLYGWVSQGERLTDQDAWQNAKYYFGDENDGAMTTGWREILVHDDNARTMEEQPNIDYWDTDQVRWFYFKESGKKEINNLSKTINGKKYGFDEYGRMIASWYTEATPSTAVSRSARAEYTESFMYFSTPEDGAKATKGWFKVVPGYFLNKGKWEEDGTAWYYGDGKGHISANEIKSINGKKYAFDDKGGMISGLGLFEMKLLDNGKYSTTEFVDKLGSGNKTVPYSTQEKFVDAIGKIHYSDFLSGKYRMMYFGDGKDGSQKYGKQTVKLDGEDRTFYFKEGGSNKGSGFNGIKDERLYIAGLNIKADQYDKYEVVVVDKSNDNQLVYKGTVGELLTMTGYVASVEEKDNKTTWKITAPNSNYQVKLLGNSGTIVKNGTKRDGEDYKIKVNNKVITSVTLE</sequence>
<dbReference type="Proteomes" id="UP000272490">
    <property type="component" value="Unassembled WGS sequence"/>
</dbReference>
<proteinExistence type="predicted"/>
<dbReference type="OrthoDB" id="2028350at2"/>
<feature type="signal peptide" evidence="2">
    <location>
        <begin position="1"/>
        <end position="24"/>
    </location>
</feature>
<keyword evidence="2" id="KW-0732">Signal</keyword>
<protein>
    <submittedName>
        <fullName evidence="3">Cell wall-binding protein</fullName>
    </submittedName>
</protein>
<evidence type="ECO:0000313" key="4">
    <source>
        <dbReference type="Proteomes" id="UP000272490"/>
    </source>
</evidence>
<evidence type="ECO:0000313" key="3">
    <source>
        <dbReference type="EMBL" id="RRJ24297.1"/>
    </source>
</evidence>
<feature type="chain" id="PRO_5017966123" evidence="2">
    <location>
        <begin position="25"/>
        <end position="547"/>
    </location>
</feature>
<dbReference type="InterPro" id="IPR018337">
    <property type="entry name" value="Cell_wall/Cho-bd_repeat"/>
</dbReference>
<dbReference type="RefSeq" id="WP_128675009.1">
    <property type="nucleotide sequence ID" value="NZ_RRCO01000007.1"/>
</dbReference>
<keyword evidence="1" id="KW-0677">Repeat</keyword>
<keyword evidence="4" id="KW-1185">Reference proteome</keyword>
<evidence type="ECO:0000256" key="1">
    <source>
        <dbReference type="ARBA" id="ARBA00022737"/>
    </source>
</evidence>
<dbReference type="AlphaFoldDB" id="A0A3P3QSR6"/>
<dbReference type="EMBL" id="RRCO01000007">
    <property type="protein sequence ID" value="RRJ24297.1"/>
    <property type="molecule type" value="Genomic_DNA"/>
</dbReference>
<dbReference type="Pfam" id="PF19127">
    <property type="entry name" value="Choline_bind_3"/>
    <property type="match status" value="1"/>
</dbReference>
<dbReference type="Gene3D" id="2.10.270.10">
    <property type="entry name" value="Cholin Binding"/>
    <property type="match status" value="4"/>
</dbReference>
<accession>A0A3P3QSR6</accession>
<name>A0A3P3QSR6_9FIRM</name>
<organism evidence="3 4">
    <name type="scientific">Lachnoanaerobaculum gingivalis</name>
    <dbReference type="NCBI Taxonomy" id="2490855"/>
    <lineage>
        <taxon>Bacteria</taxon>
        <taxon>Bacillati</taxon>
        <taxon>Bacillota</taxon>
        <taxon>Clostridia</taxon>
        <taxon>Lachnospirales</taxon>
        <taxon>Lachnospiraceae</taxon>
        <taxon>Lachnoanaerobaculum</taxon>
    </lineage>
</organism>
<evidence type="ECO:0000256" key="2">
    <source>
        <dbReference type="SAM" id="SignalP"/>
    </source>
</evidence>
<dbReference type="SUPFAM" id="SSF69360">
    <property type="entry name" value="Cell wall binding repeat"/>
    <property type="match status" value="1"/>
</dbReference>
<comment type="caution">
    <text evidence="3">The sequence shown here is derived from an EMBL/GenBank/DDBJ whole genome shotgun (WGS) entry which is preliminary data.</text>
</comment>
<reference evidence="3 4" key="1">
    <citation type="submission" date="2018-11" db="EMBL/GenBank/DDBJ databases">
        <title>Genome sequencing of Lachnoanaerobaculum sp. KCOM 2030 (= ChDC B114).</title>
        <authorList>
            <person name="Kook J.-K."/>
            <person name="Park S.-N."/>
            <person name="Lim Y.K."/>
        </authorList>
    </citation>
    <scope>NUCLEOTIDE SEQUENCE [LARGE SCALE GENOMIC DNA]</scope>
    <source>
        <strain evidence="3 4">KCOM 2030</strain>
    </source>
</reference>
<gene>
    <name evidence="3" type="ORF">EHV10_12905</name>
</gene>